<sequence>MSNPDKRFPRAVYGRGEEPDPRFSLANERTFLAWTRTALAFIAGGVALRAFELDLPDRVTGAVSVVMLIAALVLPVAAWLHWARCERAMREGTPLPGSFALPVLILAVLVIAGILLYGETRA</sequence>
<evidence type="ECO:0000256" key="6">
    <source>
        <dbReference type="SAM" id="Phobius"/>
    </source>
</evidence>
<comment type="subcellular location">
    <subcellularLocation>
        <location evidence="1">Cell membrane</location>
        <topology evidence="1">Multi-pass membrane protein</topology>
    </subcellularLocation>
</comment>
<name>A0A540R589_9CORY</name>
<gene>
    <name evidence="8" type="ORF">EJK80_10255</name>
</gene>
<feature type="domain" description="DUF202" evidence="7">
    <location>
        <begin position="22"/>
        <end position="88"/>
    </location>
</feature>
<proteinExistence type="predicted"/>
<keyword evidence="9" id="KW-1185">Reference proteome</keyword>
<evidence type="ECO:0000256" key="4">
    <source>
        <dbReference type="ARBA" id="ARBA00022989"/>
    </source>
</evidence>
<evidence type="ECO:0000256" key="3">
    <source>
        <dbReference type="ARBA" id="ARBA00022692"/>
    </source>
</evidence>
<dbReference type="STRING" id="1686286.GCA_900092335_00628"/>
<dbReference type="RefSeq" id="WP_066485977.1">
    <property type="nucleotide sequence ID" value="NZ_JADPQA010000016.1"/>
</dbReference>
<dbReference type="EMBL" id="VHIR01000016">
    <property type="protein sequence ID" value="TQE42888.1"/>
    <property type="molecule type" value="Genomic_DNA"/>
</dbReference>
<dbReference type="Pfam" id="PF02656">
    <property type="entry name" value="DUF202"/>
    <property type="match status" value="1"/>
</dbReference>
<feature type="transmembrane region" description="Helical" evidence="6">
    <location>
        <begin position="63"/>
        <end position="83"/>
    </location>
</feature>
<dbReference type="InterPro" id="IPR052053">
    <property type="entry name" value="IM_YidH-like"/>
</dbReference>
<keyword evidence="3 6" id="KW-0812">Transmembrane</keyword>
<comment type="caution">
    <text evidence="8">The sequence shown here is derived from an EMBL/GenBank/DDBJ whole genome shotgun (WGS) entry which is preliminary data.</text>
</comment>
<protein>
    <submittedName>
        <fullName evidence="8">DUF202 domain-containing protein</fullName>
    </submittedName>
</protein>
<dbReference type="InterPro" id="IPR003807">
    <property type="entry name" value="DUF202"/>
</dbReference>
<evidence type="ECO:0000313" key="8">
    <source>
        <dbReference type="EMBL" id="TQE42888.1"/>
    </source>
</evidence>
<reference evidence="8 9" key="1">
    <citation type="submission" date="2019-06" db="EMBL/GenBank/DDBJ databases">
        <title>Draft genome of C. phoceense Strain 272.</title>
        <authorList>
            <person name="Pacheco L.G.C."/>
            <person name="Barberis C.M."/>
            <person name="Almuzara M.N."/>
            <person name="Traglia G.M."/>
            <person name="Santos C.S."/>
            <person name="Rocha D.J.P.G."/>
            <person name="Aguiar E.R.G.R."/>
            <person name="Vay C.A."/>
        </authorList>
    </citation>
    <scope>NUCLEOTIDE SEQUENCE [LARGE SCALE GENOMIC DNA]</scope>
    <source>
        <strain evidence="8 9">272</strain>
    </source>
</reference>
<organism evidence="8 9">
    <name type="scientific">Corynebacterium phoceense</name>
    <dbReference type="NCBI Taxonomy" id="1686286"/>
    <lineage>
        <taxon>Bacteria</taxon>
        <taxon>Bacillati</taxon>
        <taxon>Actinomycetota</taxon>
        <taxon>Actinomycetes</taxon>
        <taxon>Mycobacteriales</taxon>
        <taxon>Corynebacteriaceae</taxon>
        <taxon>Corynebacterium</taxon>
    </lineage>
</organism>
<dbReference type="GeneID" id="79853998"/>
<evidence type="ECO:0000259" key="7">
    <source>
        <dbReference type="Pfam" id="PF02656"/>
    </source>
</evidence>
<evidence type="ECO:0000313" key="9">
    <source>
        <dbReference type="Proteomes" id="UP000318080"/>
    </source>
</evidence>
<dbReference type="PANTHER" id="PTHR34187">
    <property type="entry name" value="FGR18P"/>
    <property type="match status" value="1"/>
</dbReference>
<feature type="transmembrane region" description="Helical" evidence="6">
    <location>
        <begin position="95"/>
        <end position="117"/>
    </location>
</feature>
<keyword evidence="4 6" id="KW-1133">Transmembrane helix</keyword>
<evidence type="ECO:0000256" key="5">
    <source>
        <dbReference type="ARBA" id="ARBA00023136"/>
    </source>
</evidence>
<keyword evidence="5 6" id="KW-0472">Membrane</keyword>
<evidence type="ECO:0000256" key="2">
    <source>
        <dbReference type="ARBA" id="ARBA00022475"/>
    </source>
</evidence>
<dbReference type="GO" id="GO:0005886">
    <property type="term" value="C:plasma membrane"/>
    <property type="evidence" value="ECO:0007669"/>
    <property type="project" value="UniProtKB-SubCell"/>
</dbReference>
<dbReference type="AlphaFoldDB" id="A0A540R589"/>
<feature type="transmembrane region" description="Helical" evidence="6">
    <location>
        <begin position="31"/>
        <end position="51"/>
    </location>
</feature>
<evidence type="ECO:0000256" key="1">
    <source>
        <dbReference type="ARBA" id="ARBA00004651"/>
    </source>
</evidence>
<keyword evidence="2" id="KW-1003">Cell membrane</keyword>
<dbReference type="Proteomes" id="UP000318080">
    <property type="component" value="Unassembled WGS sequence"/>
</dbReference>
<accession>A0A540R589</accession>
<dbReference type="PANTHER" id="PTHR34187:SF2">
    <property type="entry name" value="DUF202 DOMAIN-CONTAINING PROTEIN"/>
    <property type="match status" value="1"/>
</dbReference>